<dbReference type="InterPro" id="IPR001996">
    <property type="entry name" value="PTS_IIB_1"/>
</dbReference>
<organism evidence="16 17">
    <name type="scientific">Paenibacillus donghaensis</name>
    <dbReference type="NCBI Taxonomy" id="414771"/>
    <lineage>
        <taxon>Bacteria</taxon>
        <taxon>Bacillati</taxon>
        <taxon>Bacillota</taxon>
        <taxon>Bacilli</taxon>
        <taxon>Bacillales</taxon>
        <taxon>Paenibacillaceae</taxon>
        <taxon>Paenibacillus</taxon>
    </lineage>
</organism>
<feature type="transmembrane region" description="Helical" evidence="12">
    <location>
        <begin position="205"/>
        <end position="229"/>
    </location>
</feature>
<dbReference type="RefSeq" id="WP_087913798.1">
    <property type="nucleotide sequence ID" value="NZ_CP021780.1"/>
</dbReference>
<dbReference type="SUPFAM" id="SSF55604">
    <property type="entry name" value="Glucose permease domain IIB"/>
    <property type="match status" value="1"/>
</dbReference>
<evidence type="ECO:0000256" key="11">
    <source>
        <dbReference type="PROSITE-ProRule" id="PRU00421"/>
    </source>
</evidence>
<gene>
    <name evidence="16" type="ORF">B9T62_02490</name>
</gene>
<evidence type="ECO:0000259" key="14">
    <source>
        <dbReference type="PROSITE" id="PS51098"/>
    </source>
</evidence>
<evidence type="ECO:0000259" key="13">
    <source>
        <dbReference type="PROSITE" id="PS51093"/>
    </source>
</evidence>
<feature type="transmembrane region" description="Helical" evidence="12">
    <location>
        <begin position="383"/>
        <end position="406"/>
    </location>
</feature>
<dbReference type="CDD" id="cd00212">
    <property type="entry name" value="PTS_IIB_glc"/>
    <property type="match status" value="1"/>
</dbReference>
<proteinExistence type="predicted"/>
<dbReference type="GO" id="GO:0009401">
    <property type="term" value="P:phosphoenolpyruvate-dependent sugar phosphotransferase system"/>
    <property type="evidence" value="ECO:0007669"/>
    <property type="project" value="UniProtKB-KW"/>
</dbReference>
<feature type="transmembrane region" description="Helical" evidence="12">
    <location>
        <begin position="283"/>
        <end position="304"/>
    </location>
</feature>
<dbReference type="SUPFAM" id="SSF51261">
    <property type="entry name" value="Duplicated hybrid motif"/>
    <property type="match status" value="1"/>
</dbReference>
<keyword evidence="9 12" id="KW-1133">Transmembrane helix</keyword>
<evidence type="ECO:0000256" key="6">
    <source>
        <dbReference type="ARBA" id="ARBA00022683"/>
    </source>
</evidence>
<accession>A0A2Z2KAF3</accession>
<keyword evidence="4" id="KW-0762">Sugar transport</keyword>
<keyword evidence="7 12" id="KW-0812">Transmembrane</keyword>
<feature type="domain" description="PTS EIIC type-1" evidence="15">
    <location>
        <begin position="106"/>
        <end position="463"/>
    </location>
</feature>
<dbReference type="InterPro" id="IPR050558">
    <property type="entry name" value="PTS_Sugar-Specific_Components"/>
</dbReference>
<evidence type="ECO:0000256" key="4">
    <source>
        <dbReference type="ARBA" id="ARBA00022597"/>
    </source>
</evidence>
<dbReference type="NCBIfam" id="TIGR00830">
    <property type="entry name" value="PTBA"/>
    <property type="match status" value="1"/>
</dbReference>
<dbReference type="Gene3D" id="2.70.70.10">
    <property type="entry name" value="Glucose Permease (Domain IIA)"/>
    <property type="match status" value="1"/>
</dbReference>
<dbReference type="Proteomes" id="UP000249890">
    <property type="component" value="Chromosome"/>
</dbReference>
<dbReference type="EMBL" id="CP021780">
    <property type="protein sequence ID" value="ASA19773.1"/>
    <property type="molecule type" value="Genomic_DNA"/>
</dbReference>
<dbReference type="KEGG" id="pdh:B9T62_02490"/>
<evidence type="ECO:0000256" key="8">
    <source>
        <dbReference type="ARBA" id="ARBA00022777"/>
    </source>
</evidence>
<dbReference type="InterPro" id="IPR003352">
    <property type="entry name" value="PTS_EIIC"/>
</dbReference>
<evidence type="ECO:0000313" key="16">
    <source>
        <dbReference type="EMBL" id="ASA19773.1"/>
    </source>
</evidence>
<keyword evidence="17" id="KW-1185">Reference proteome</keyword>
<feature type="transmembrane region" description="Helical" evidence="12">
    <location>
        <begin position="115"/>
        <end position="138"/>
    </location>
</feature>
<dbReference type="PROSITE" id="PS51093">
    <property type="entry name" value="PTS_EIIA_TYPE_1"/>
    <property type="match status" value="1"/>
</dbReference>
<feature type="active site" description="Phosphocysteine intermediate; for EIIB activity" evidence="11">
    <location>
        <position position="28"/>
    </location>
</feature>
<dbReference type="AlphaFoldDB" id="A0A2Z2KAF3"/>
<dbReference type="GO" id="GO:0005886">
    <property type="term" value="C:plasma membrane"/>
    <property type="evidence" value="ECO:0007669"/>
    <property type="project" value="UniProtKB-SubCell"/>
</dbReference>
<dbReference type="Pfam" id="PF00358">
    <property type="entry name" value="PTS_EIIA_1"/>
    <property type="match status" value="1"/>
</dbReference>
<dbReference type="InterPro" id="IPR001127">
    <property type="entry name" value="PTS_EIIA_1_perm"/>
</dbReference>
<dbReference type="Pfam" id="PF00367">
    <property type="entry name" value="PTS_EIIB"/>
    <property type="match status" value="1"/>
</dbReference>
<evidence type="ECO:0000256" key="10">
    <source>
        <dbReference type="ARBA" id="ARBA00023136"/>
    </source>
</evidence>
<feature type="transmembrane region" description="Helical" evidence="12">
    <location>
        <begin position="176"/>
        <end position="193"/>
    </location>
</feature>
<evidence type="ECO:0000256" key="3">
    <source>
        <dbReference type="ARBA" id="ARBA00022475"/>
    </source>
</evidence>
<keyword evidence="5" id="KW-0808">Transferase</keyword>
<name>A0A2Z2KAF3_9BACL</name>
<keyword evidence="2" id="KW-0813">Transport</keyword>
<dbReference type="PROSITE" id="PS51103">
    <property type="entry name" value="PTS_EIIC_TYPE_1"/>
    <property type="match status" value="1"/>
</dbReference>
<evidence type="ECO:0000256" key="9">
    <source>
        <dbReference type="ARBA" id="ARBA00022989"/>
    </source>
</evidence>
<dbReference type="PROSITE" id="PS00371">
    <property type="entry name" value="PTS_EIIA_TYPE_1_HIS"/>
    <property type="match status" value="1"/>
</dbReference>
<protein>
    <submittedName>
        <fullName evidence="16">PTS beta-glucoside transporter subunit EIIBCA</fullName>
    </submittedName>
</protein>
<keyword evidence="10 12" id="KW-0472">Membrane</keyword>
<feature type="domain" description="PTS EIIB type-1" evidence="14">
    <location>
        <begin position="6"/>
        <end position="88"/>
    </location>
</feature>
<dbReference type="PANTHER" id="PTHR30175:SF1">
    <property type="entry name" value="PTS SYSTEM ARBUTIN-, CELLOBIOSE-, AND SALICIN-SPECIFIC EIIBC COMPONENT-RELATED"/>
    <property type="match status" value="1"/>
</dbReference>
<evidence type="ECO:0000259" key="15">
    <source>
        <dbReference type="PROSITE" id="PS51103"/>
    </source>
</evidence>
<dbReference type="FunFam" id="2.70.70.10:FF:000001">
    <property type="entry name" value="PTS system glucose-specific IIA component"/>
    <property type="match status" value="1"/>
</dbReference>
<feature type="transmembrane region" description="Helical" evidence="12">
    <location>
        <begin position="426"/>
        <end position="447"/>
    </location>
</feature>
<dbReference type="GO" id="GO:0090589">
    <property type="term" value="F:protein-phosphocysteine-trehalose phosphotransferase system transporter activity"/>
    <property type="evidence" value="ECO:0007669"/>
    <property type="project" value="TreeGrafter"/>
</dbReference>
<reference evidence="16 17" key="1">
    <citation type="submission" date="2017-06" db="EMBL/GenBank/DDBJ databases">
        <title>Complete genome sequence of Paenibacillus donghaensis KCTC 13049T isolated from East Sea sediment, South Korea.</title>
        <authorList>
            <person name="Jung B.K."/>
            <person name="Hong S.-J."/>
            <person name="Shin J.-H."/>
        </authorList>
    </citation>
    <scope>NUCLEOTIDE SEQUENCE [LARGE SCALE GENOMIC DNA]</scope>
    <source>
        <strain evidence="16 17">KCTC 13049</strain>
    </source>
</reference>
<dbReference type="PANTHER" id="PTHR30175">
    <property type="entry name" value="PHOSPHOTRANSFERASE SYSTEM TRANSPORT PROTEIN"/>
    <property type="match status" value="1"/>
</dbReference>
<evidence type="ECO:0000256" key="7">
    <source>
        <dbReference type="ARBA" id="ARBA00022692"/>
    </source>
</evidence>
<keyword evidence="8" id="KW-0418">Kinase</keyword>
<dbReference type="InterPro" id="IPR018113">
    <property type="entry name" value="PTrfase_EIIB_Cys"/>
</dbReference>
<feature type="transmembrane region" description="Helical" evidence="12">
    <location>
        <begin position="144"/>
        <end position="164"/>
    </location>
</feature>
<dbReference type="Gene3D" id="3.30.1360.60">
    <property type="entry name" value="Glucose permease domain IIB"/>
    <property type="match status" value="1"/>
</dbReference>
<dbReference type="GO" id="GO:0015771">
    <property type="term" value="P:trehalose transport"/>
    <property type="evidence" value="ECO:0007669"/>
    <property type="project" value="TreeGrafter"/>
</dbReference>
<dbReference type="FunFam" id="3.30.1360.60:FF:000001">
    <property type="entry name" value="PTS system glucose-specific IIBC component PtsG"/>
    <property type="match status" value="1"/>
</dbReference>
<dbReference type="InterPro" id="IPR011055">
    <property type="entry name" value="Dup_hybrid_motif"/>
</dbReference>
<dbReference type="NCBIfam" id="TIGR01995">
    <property type="entry name" value="PTS-II-ABC-beta"/>
    <property type="match status" value="1"/>
</dbReference>
<dbReference type="PROSITE" id="PS51098">
    <property type="entry name" value="PTS_EIIB_TYPE_1"/>
    <property type="match status" value="1"/>
</dbReference>
<keyword evidence="3" id="KW-1003">Cell membrane</keyword>
<evidence type="ECO:0000256" key="5">
    <source>
        <dbReference type="ARBA" id="ARBA00022679"/>
    </source>
</evidence>
<evidence type="ECO:0000256" key="1">
    <source>
        <dbReference type="ARBA" id="ARBA00004651"/>
    </source>
</evidence>
<dbReference type="Pfam" id="PF02378">
    <property type="entry name" value="PTS_EIIC"/>
    <property type="match status" value="1"/>
</dbReference>
<comment type="subcellular location">
    <subcellularLocation>
        <location evidence="1">Cell membrane</location>
        <topology evidence="1">Multi-pass membrane protein</topology>
    </subcellularLocation>
</comment>
<dbReference type="InterPro" id="IPR011297">
    <property type="entry name" value="PTS_IIABC_b_glu"/>
</dbReference>
<evidence type="ECO:0000256" key="12">
    <source>
        <dbReference type="SAM" id="Phobius"/>
    </source>
</evidence>
<evidence type="ECO:0000256" key="2">
    <source>
        <dbReference type="ARBA" id="ARBA00022448"/>
    </source>
</evidence>
<dbReference type="GO" id="GO:0016301">
    <property type="term" value="F:kinase activity"/>
    <property type="evidence" value="ECO:0007669"/>
    <property type="project" value="UniProtKB-KW"/>
</dbReference>
<dbReference type="OrthoDB" id="2957988at2"/>
<sequence>MSKKYETLAQQIIEKVGGEKNVSSLSHCQTRLRFILNDDKKADKDGMKKLEGVANVIESGGQFQVIVGTHVEEVHEEIIKHSSISNNEEAPAAETKKPNALNRVIDFISATFSPVIPAITGAGMIKAFLALLLLFDLISKESQTYYIINFMADAVFYFLPFFLAYSGAQKLKASPFLAMFLAGILLHPSFIQLKTDGDDVHLFGLPVRLVTYSSSVIPILLIVFFQSYIERFLKKIIPNAIKIIFIPMFTILITGTLALTIIGPLGSYIGDYIAIGFDWLASYGNWMVIIIVATLWPILVMFGIHYSISPLSQMQLATTGLENIIGPGALLSNISQGVAALIVSFKVKNSAQKQIATSTGITALMGVTEPALYGINLPKRYPLVAAMIGSACGGVYAGFTNVFRYATGASGIPAIPLYIGENIWNLYNILIALVITIAVTAILTYILSIKYEKNAEAQATASVVAKKTDQMQPALQDSLITSPLKGALVPLTDIVDEAFSSEALGKGIAIEPSEGKVVAPFNGTITAVARTKHAIGIQSDDGVEVLIHVGINTVKLKGAHFETFVEEGQKVTLGQQLLLFDVAKIKEAGFITQVPVIVTNTTDYSSVTVTTNTSVDFNDSLITVIK</sequence>
<dbReference type="InterPro" id="IPR013013">
    <property type="entry name" value="PTS_EIIC_1"/>
</dbReference>
<evidence type="ECO:0000313" key="17">
    <source>
        <dbReference type="Proteomes" id="UP000249890"/>
    </source>
</evidence>
<feature type="domain" description="PTS EIIA type-1" evidence="13">
    <location>
        <begin position="496"/>
        <end position="600"/>
    </location>
</feature>
<keyword evidence="6" id="KW-0598">Phosphotransferase system</keyword>
<dbReference type="PROSITE" id="PS01035">
    <property type="entry name" value="PTS_EIIB_TYPE_1_CYS"/>
    <property type="match status" value="1"/>
</dbReference>
<feature type="transmembrane region" description="Helical" evidence="12">
    <location>
        <begin position="241"/>
        <end position="263"/>
    </location>
</feature>
<dbReference type="InterPro" id="IPR036878">
    <property type="entry name" value="Glu_permease_IIB"/>
</dbReference>
<dbReference type="GO" id="GO:0008982">
    <property type="term" value="F:protein-N(PI)-phosphohistidine-sugar phosphotransferase activity"/>
    <property type="evidence" value="ECO:0007669"/>
    <property type="project" value="InterPro"/>
</dbReference>